<evidence type="ECO:0000256" key="3">
    <source>
        <dbReference type="ARBA" id="ARBA00022544"/>
    </source>
</evidence>
<proteinExistence type="inferred from homology"/>
<dbReference type="Proteomes" id="UP000309676">
    <property type="component" value="Unassembled WGS sequence"/>
</dbReference>
<organism evidence="10 11">
    <name type="scientific">Paenibacillus antri</name>
    <dbReference type="NCBI Taxonomy" id="2582848"/>
    <lineage>
        <taxon>Bacteria</taxon>
        <taxon>Bacillati</taxon>
        <taxon>Bacillota</taxon>
        <taxon>Bacilli</taxon>
        <taxon>Bacillales</taxon>
        <taxon>Paenibacillaceae</taxon>
        <taxon>Paenibacillus</taxon>
    </lineage>
</organism>
<evidence type="ECO:0000256" key="5">
    <source>
        <dbReference type="ARBA" id="ARBA00023136"/>
    </source>
</evidence>
<keyword evidence="7" id="KW-0449">Lipoprotein</keyword>
<dbReference type="Pfam" id="PF05504">
    <property type="entry name" value="Spore_GerAC"/>
    <property type="match status" value="1"/>
</dbReference>
<dbReference type="AlphaFoldDB" id="A0A5R9GDB3"/>
<comment type="subcellular location">
    <subcellularLocation>
        <location evidence="1">Membrane</location>
        <topology evidence="1">Lipid-anchor</topology>
    </subcellularLocation>
</comment>
<name>A0A5R9GDB3_9BACL</name>
<evidence type="ECO:0000259" key="8">
    <source>
        <dbReference type="Pfam" id="PF05504"/>
    </source>
</evidence>
<dbReference type="GO" id="GO:0009847">
    <property type="term" value="P:spore germination"/>
    <property type="evidence" value="ECO:0007669"/>
    <property type="project" value="InterPro"/>
</dbReference>
<sequence>MKRTAVLIGCLLLLPGCWDRKEINDVAFVVGTAIDLEDGGYRSTMQIPLVGQMGGPQGGGGGTSGSKSWYAESAFGRTVRDSTEAEQDHLSRLLHFSHRRVLIIGEALARQGVVPMLDPILRVPQNRLSAFPIVAVGEAKDVLVADAPIEKTPSELLRELSQMATNDPINMRIFLYSLLTEGIDPIAPAVRKIPTATNLKKEQKTTIMLAGIAVFKHDKLATVLEDRVATGLLLAMGQARNPMIDVPFPGKDRRAATFQITWSDSEIRPSLRNGRIEVNISLTATAALAENISDYDPTDYRRRAALEREAERRIARLVEEAVAACQEHKADALGFGDAVHRRYRGYWARVRDRWEDTEYPNVKVTVTPKVRLEHDGALIRSLDRKLKELDPS</sequence>
<comment type="caution">
    <text evidence="10">The sequence shown here is derived from an EMBL/GenBank/DDBJ whole genome shotgun (WGS) entry which is preliminary data.</text>
</comment>
<dbReference type="NCBIfam" id="TIGR02887">
    <property type="entry name" value="spore_ger_x_C"/>
    <property type="match status" value="1"/>
</dbReference>
<dbReference type="InterPro" id="IPR008844">
    <property type="entry name" value="Spore_GerAC-like"/>
</dbReference>
<evidence type="ECO:0000256" key="2">
    <source>
        <dbReference type="ARBA" id="ARBA00007886"/>
    </source>
</evidence>
<accession>A0A5R9GDB3</accession>
<evidence type="ECO:0000256" key="1">
    <source>
        <dbReference type="ARBA" id="ARBA00004635"/>
    </source>
</evidence>
<keyword evidence="3" id="KW-0309">Germination</keyword>
<dbReference type="PANTHER" id="PTHR35789:SF1">
    <property type="entry name" value="SPORE GERMINATION PROTEIN B3"/>
    <property type="match status" value="1"/>
</dbReference>
<dbReference type="RefSeq" id="WP_138193048.1">
    <property type="nucleotide sequence ID" value="NZ_VCIW01000002.1"/>
</dbReference>
<evidence type="ECO:0000313" key="11">
    <source>
        <dbReference type="Proteomes" id="UP000309676"/>
    </source>
</evidence>
<dbReference type="InterPro" id="IPR057336">
    <property type="entry name" value="GerAC_N"/>
</dbReference>
<evidence type="ECO:0000313" key="10">
    <source>
        <dbReference type="EMBL" id="TLS53731.1"/>
    </source>
</evidence>
<evidence type="ECO:0000256" key="7">
    <source>
        <dbReference type="ARBA" id="ARBA00023288"/>
    </source>
</evidence>
<keyword evidence="6" id="KW-0564">Palmitate</keyword>
<dbReference type="PANTHER" id="PTHR35789">
    <property type="entry name" value="SPORE GERMINATION PROTEIN B3"/>
    <property type="match status" value="1"/>
</dbReference>
<evidence type="ECO:0000256" key="4">
    <source>
        <dbReference type="ARBA" id="ARBA00022729"/>
    </source>
</evidence>
<feature type="domain" description="Spore germination GerAC-like C-terminal" evidence="8">
    <location>
        <begin position="211"/>
        <end position="376"/>
    </location>
</feature>
<reference evidence="10 11" key="1">
    <citation type="submission" date="2019-05" db="EMBL/GenBank/DDBJ databases">
        <authorList>
            <person name="Narsing Rao M.P."/>
            <person name="Li W.J."/>
        </authorList>
    </citation>
    <scope>NUCLEOTIDE SEQUENCE [LARGE SCALE GENOMIC DNA]</scope>
    <source>
        <strain evidence="10 11">SYSU_K30003</strain>
    </source>
</reference>
<dbReference type="OrthoDB" id="9816067at2"/>
<dbReference type="GO" id="GO:0016020">
    <property type="term" value="C:membrane"/>
    <property type="evidence" value="ECO:0007669"/>
    <property type="project" value="UniProtKB-SubCell"/>
</dbReference>
<dbReference type="Gene3D" id="3.30.300.210">
    <property type="entry name" value="Nutrient germinant receptor protein C, domain 3"/>
    <property type="match status" value="1"/>
</dbReference>
<dbReference type="EMBL" id="VCIW01000002">
    <property type="protein sequence ID" value="TLS53731.1"/>
    <property type="molecule type" value="Genomic_DNA"/>
</dbReference>
<dbReference type="Pfam" id="PF25198">
    <property type="entry name" value="Spore_GerAC_N"/>
    <property type="match status" value="1"/>
</dbReference>
<keyword evidence="5" id="KW-0472">Membrane</keyword>
<evidence type="ECO:0000256" key="6">
    <source>
        <dbReference type="ARBA" id="ARBA00023139"/>
    </source>
</evidence>
<feature type="domain" description="Spore germination protein N-terminal" evidence="9">
    <location>
        <begin position="19"/>
        <end position="191"/>
    </location>
</feature>
<gene>
    <name evidence="10" type="ORF">FE782_05545</name>
</gene>
<dbReference type="InterPro" id="IPR038501">
    <property type="entry name" value="Spore_GerAC_C_sf"/>
</dbReference>
<keyword evidence="11" id="KW-1185">Reference proteome</keyword>
<comment type="similarity">
    <text evidence="2">Belongs to the GerABKC lipoprotein family.</text>
</comment>
<evidence type="ECO:0000259" key="9">
    <source>
        <dbReference type="Pfam" id="PF25198"/>
    </source>
</evidence>
<keyword evidence="4" id="KW-0732">Signal</keyword>
<protein>
    <submittedName>
        <fullName evidence="10">Ger(X)C family spore germination protein</fullName>
    </submittedName>
</protein>
<dbReference type="InterPro" id="IPR046953">
    <property type="entry name" value="Spore_GerAC-like_C"/>
</dbReference>